<sequence>ISSNRLNQKALTSTVSAQRTQSLSNFKSSKTDEGTSRSDANNELRNAGTKISTVKFQLPLQKETSGVLEGSIMGPNDMNTVNKITSFQSQNAIEFSRKTAEFFVAKQANLLENNEHDSMDPFELQQKINELLSFDSNFSDAYYLRYLNFLRLKDYPSALKALHDYFDRYLAGGSISLAALNLCSLEYRFDNKENCVFCFERSNYECSSRRRYWLSTTLF</sequence>
<evidence type="ECO:0000256" key="7">
    <source>
        <dbReference type="SAM" id="MobiDB-lite"/>
    </source>
</evidence>
<dbReference type="GO" id="GO:0005680">
    <property type="term" value="C:anaphase-promoting complex"/>
    <property type="evidence" value="ECO:0007669"/>
    <property type="project" value="InterPro"/>
</dbReference>
<dbReference type="GO" id="GO:0070979">
    <property type="term" value="P:protein K11-linked ubiquitination"/>
    <property type="evidence" value="ECO:0007669"/>
    <property type="project" value="TreeGrafter"/>
</dbReference>
<feature type="non-terminal residue" evidence="9">
    <location>
        <position position="1"/>
    </location>
</feature>
<dbReference type="InterPro" id="IPR026000">
    <property type="entry name" value="Apc5_dom"/>
</dbReference>
<dbReference type="GO" id="GO:0051301">
    <property type="term" value="P:cell division"/>
    <property type="evidence" value="ECO:0007669"/>
    <property type="project" value="UniProtKB-KW"/>
</dbReference>
<reference evidence="9" key="1">
    <citation type="journal article" date="2013" name="J. Hered.">
        <title>Inventory and phylogenetic analysis of meiotic genes in monogonont rotifers.</title>
        <authorList>
            <person name="Hanson S.J."/>
            <person name="Schurko A.M."/>
            <person name="Hecox-Lea B."/>
            <person name="Mark Welch D.B."/>
            <person name="Stelzer C.P."/>
            <person name="Logsdon J.M.Jr."/>
        </authorList>
    </citation>
    <scope>NUCLEOTIDE SEQUENCE</scope>
</reference>
<keyword evidence="6" id="KW-0131">Cell cycle</keyword>
<keyword evidence="3" id="KW-0132">Cell division</keyword>
<feature type="domain" description="Anaphase-promoting complex subunit 5" evidence="8">
    <location>
        <begin position="142"/>
        <end position="199"/>
    </location>
</feature>
<evidence type="ECO:0000256" key="1">
    <source>
        <dbReference type="ARBA" id="ARBA00007450"/>
    </source>
</evidence>
<evidence type="ECO:0000256" key="2">
    <source>
        <dbReference type="ARBA" id="ARBA00016066"/>
    </source>
</evidence>
<evidence type="ECO:0000256" key="6">
    <source>
        <dbReference type="ARBA" id="ARBA00023306"/>
    </source>
</evidence>
<proteinExistence type="inferred from homology"/>
<feature type="compositionally biased region" description="Basic and acidic residues" evidence="7">
    <location>
        <begin position="29"/>
        <end position="42"/>
    </location>
</feature>
<dbReference type="Pfam" id="PF12862">
    <property type="entry name" value="ANAPC5"/>
    <property type="match status" value="1"/>
</dbReference>
<keyword evidence="4" id="KW-0498">Mitosis</keyword>
<evidence type="ECO:0000313" key="9">
    <source>
        <dbReference type="EMBL" id="AGH55812.1"/>
    </source>
</evidence>
<dbReference type="InterPro" id="IPR037679">
    <property type="entry name" value="Apc5"/>
</dbReference>
<dbReference type="GO" id="GO:0031145">
    <property type="term" value="P:anaphase-promoting complex-dependent catabolic process"/>
    <property type="evidence" value="ECO:0007669"/>
    <property type="project" value="TreeGrafter"/>
</dbReference>
<evidence type="ECO:0000256" key="4">
    <source>
        <dbReference type="ARBA" id="ARBA00022776"/>
    </source>
</evidence>
<name>M4SZD1_9BILA</name>
<organism evidence="9">
    <name type="scientific">Brachionus calyciflorus</name>
    <dbReference type="NCBI Taxonomy" id="104777"/>
    <lineage>
        <taxon>Eukaryota</taxon>
        <taxon>Metazoa</taxon>
        <taxon>Spiralia</taxon>
        <taxon>Gnathifera</taxon>
        <taxon>Rotifera</taxon>
        <taxon>Eurotatoria</taxon>
        <taxon>Monogononta</taxon>
        <taxon>Pseudotrocha</taxon>
        <taxon>Ploima</taxon>
        <taxon>Brachionidae</taxon>
        <taxon>Brachionus</taxon>
    </lineage>
</organism>
<dbReference type="EMBL" id="JX156153">
    <property type="protein sequence ID" value="AGH55812.1"/>
    <property type="molecule type" value="Genomic_DNA"/>
</dbReference>
<dbReference type="PANTHER" id="PTHR12830:SF9">
    <property type="entry name" value="ANAPHASE-PROMOTING COMPLEX SUBUNIT 5"/>
    <property type="match status" value="1"/>
</dbReference>
<feature type="region of interest" description="Disordered" evidence="7">
    <location>
        <begin position="26"/>
        <end position="46"/>
    </location>
</feature>
<dbReference type="AlphaFoldDB" id="M4SZD1"/>
<gene>
    <name evidence="9" type="primary">APC5</name>
</gene>
<feature type="non-terminal residue" evidence="9">
    <location>
        <position position="219"/>
    </location>
</feature>
<dbReference type="GO" id="GO:0045842">
    <property type="term" value="P:positive regulation of mitotic metaphase/anaphase transition"/>
    <property type="evidence" value="ECO:0007669"/>
    <property type="project" value="TreeGrafter"/>
</dbReference>
<keyword evidence="5" id="KW-0833">Ubl conjugation pathway</keyword>
<protein>
    <recommendedName>
        <fullName evidence="2">Anaphase-promoting complex subunit 5</fullName>
    </recommendedName>
</protein>
<accession>M4SZD1</accession>
<evidence type="ECO:0000259" key="8">
    <source>
        <dbReference type="Pfam" id="PF12862"/>
    </source>
</evidence>
<dbReference type="PANTHER" id="PTHR12830">
    <property type="entry name" value="ANAPHASE-PROMOTING COMPLEX SUBUNIT 5"/>
    <property type="match status" value="1"/>
</dbReference>
<comment type="similarity">
    <text evidence="1">Belongs to the APC5 family.</text>
</comment>
<evidence type="ECO:0000256" key="3">
    <source>
        <dbReference type="ARBA" id="ARBA00022618"/>
    </source>
</evidence>
<evidence type="ECO:0000256" key="5">
    <source>
        <dbReference type="ARBA" id="ARBA00022786"/>
    </source>
</evidence>